<evidence type="ECO:0000313" key="5">
    <source>
        <dbReference type="EMBL" id="JAU85002.1"/>
    </source>
</evidence>
<dbReference type="AlphaFoldDB" id="A0A1J3FSU4"/>
<organism evidence="3">
    <name type="scientific">Noccaea caerulescens</name>
    <name type="common">Alpine penny-cress</name>
    <name type="synonym">Thlaspi caerulescens</name>
    <dbReference type="NCBI Taxonomy" id="107243"/>
    <lineage>
        <taxon>Eukaryota</taxon>
        <taxon>Viridiplantae</taxon>
        <taxon>Streptophyta</taxon>
        <taxon>Embryophyta</taxon>
        <taxon>Tracheophyta</taxon>
        <taxon>Spermatophyta</taxon>
        <taxon>Magnoliopsida</taxon>
        <taxon>eudicotyledons</taxon>
        <taxon>Gunneridae</taxon>
        <taxon>Pentapetalae</taxon>
        <taxon>rosids</taxon>
        <taxon>malvids</taxon>
        <taxon>Brassicales</taxon>
        <taxon>Brassicaceae</taxon>
        <taxon>Coluteocarpeae</taxon>
        <taxon>Noccaea</taxon>
    </lineage>
</organism>
<gene>
    <name evidence="3" type="ORF">LC_TR8213_c0_g1_i1_g.28754</name>
    <name evidence="4" type="ORF">LE_TR19257_c0_g1_i1_g.61653</name>
    <name evidence="5" type="ORF">MP_TR16342_c0_g1_i1_g.46540</name>
</gene>
<evidence type="ECO:0000256" key="2">
    <source>
        <dbReference type="SAM" id="Phobius"/>
    </source>
</evidence>
<keyword evidence="2" id="KW-0472">Membrane</keyword>
<proteinExistence type="predicted"/>
<feature type="region of interest" description="Disordered" evidence="1">
    <location>
        <begin position="1"/>
        <end position="27"/>
    </location>
</feature>
<reference evidence="3" key="1">
    <citation type="submission" date="2016-07" db="EMBL/GenBank/DDBJ databases">
        <title>De novo transcriptome assembly of four accessions of the metal hyperaccumulator plant Noccaea caerulescens.</title>
        <authorList>
            <person name="Blande D."/>
            <person name="Halimaa P."/>
            <person name="Tervahauta A.I."/>
            <person name="Aarts M.G."/>
            <person name="Karenlampi S.O."/>
        </authorList>
    </citation>
    <scope>NUCLEOTIDE SEQUENCE</scope>
</reference>
<protein>
    <submittedName>
        <fullName evidence="3">Uncharacterized protein</fullName>
    </submittedName>
</protein>
<dbReference type="EMBL" id="GEVM01020936">
    <property type="protein sequence ID" value="JAU85002.1"/>
    <property type="molecule type" value="Transcribed_RNA"/>
</dbReference>
<keyword evidence="2" id="KW-0812">Transmembrane</keyword>
<dbReference type="EMBL" id="GEVL01015700">
    <property type="protein sequence ID" value="JAU61641.1"/>
    <property type="molecule type" value="Transcribed_RNA"/>
</dbReference>
<evidence type="ECO:0000256" key="1">
    <source>
        <dbReference type="SAM" id="MobiDB-lite"/>
    </source>
</evidence>
<feature type="transmembrane region" description="Helical" evidence="2">
    <location>
        <begin position="49"/>
        <end position="67"/>
    </location>
</feature>
<sequence>MGGNLNYVYKPRTDRKSTDRQLGSTNDPKELKTVANLQEMVKNLQGMKLVFALQLVLIGFLVILWMLRRGARSKRRRYLLKNVTPIPSRSAE</sequence>
<keyword evidence="2" id="KW-1133">Transmembrane helix</keyword>
<dbReference type="EMBL" id="GEVK01005969">
    <property type="protein sequence ID" value="JAU46863.1"/>
    <property type="molecule type" value="Transcribed_RNA"/>
</dbReference>
<evidence type="ECO:0000313" key="3">
    <source>
        <dbReference type="EMBL" id="JAU46863.1"/>
    </source>
</evidence>
<accession>A0A1J3FSU4</accession>
<name>A0A1J3FSU4_NOCCA</name>
<evidence type="ECO:0000313" key="4">
    <source>
        <dbReference type="EMBL" id="JAU61641.1"/>
    </source>
</evidence>